<dbReference type="RefSeq" id="WP_344967512.1">
    <property type="nucleotide sequence ID" value="NZ_BAABDD010000003.1"/>
</dbReference>
<protein>
    <recommendedName>
        <fullName evidence="1">DUF8083 domain-containing protein</fullName>
    </recommendedName>
</protein>
<gene>
    <name evidence="2" type="ORF">GCM10022402_08630</name>
</gene>
<proteinExistence type="predicted"/>
<name>A0ABP7F306_9ACTN</name>
<evidence type="ECO:0000259" key="1">
    <source>
        <dbReference type="Pfam" id="PF26312"/>
    </source>
</evidence>
<comment type="caution">
    <text evidence="2">The sequence shown here is derived from an EMBL/GenBank/DDBJ whole genome shotgun (WGS) entry which is preliminary data.</text>
</comment>
<reference evidence="3" key="1">
    <citation type="journal article" date="2019" name="Int. J. Syst. Evol. Microbiol.">
        <title>The Global Catalogue of Microorganisms (GCM) 10K type strain sequencing project: providing services to taxonomists for standard genome sequencing and annotation.</title>
        <authorList>
            <consortium name="The Broad Institute Genomics Platform"/>
            <consortium name="The Broad Institute Genome Sequencing Center for Infectious Disease"/>
            <person name="Wu L."/>
            <person name="Ma J."/>
        </authorList>
    </citation>
    <scope>NUCLEOTIDE SEQUENCE [LARGE SCALE GENOMIC DNA]</scope>
    <source>
        <strain evidence="3">JCM 17137</strain>
    </source>
</reference>
<dbReference type="EMBL" id="BAABDD010000003">
    <property type="protein sequence ID" value="GAA3730230.1"/>
    <property type="molecule type" value="Genomic_DNA"/>
</dbReference>
<evidence type="ECO:0000313" key="2">
    <source>
        <dbReference type="EMBL" id="GAA3730230.1"/>
    </source>
</evidence>
<dbReference type="InterPro" id="IPR058396">
    <property type="entry name" value="DUF8083"/>
</dbReference>
<keyword evidence="3" id="KW-1185">Reference proteome</keyword>
<accession>A0ABP7F306</accession>
<organism evidence="2 3">
    <name type="scientific">Salinactinospora qingdaonensis</name>
    <dbReference type="NCBI Taxonomy" id="702744"/>
    <lineage>
        <taxon>Bacteria</taxon>
        <taxon>Bacillati</taxon>
        <taxon>Actinomycetota</taxon>
        <taxon>Actinomycetes</taxon>
        <taxon>Streptosporangiales</taxon>
        <taxon>Nocardiopsidaceae</taxon>
        <taxon>Salinactinospora</taxon>
    </lineage>
</organism>
<feature type="domain" description="DUF8083" evidence="1">
    <location>
        <begin position="17"/>
        <end position="322"/>
    </location>
</feature>
<dbReference type="Pfam" id="PF26312">
    <property type="entry name" value="DUF8083"/>
    <property type="match status" value="1"/>
</dbReference>
<evidence type="ECO:0000313" key="3">
    <source>
        <dbReference type="Proteomes" id="UP001500908"/>
    </source>
</evidence>
<dbReference type="Proteomes" id="UP001500908">
    <property type="component" value="Unassembled WGS sequence"/>
</dbReference>
<sequence>MSVAANDICHDAIVLPYTAYLRVYQPISAFSGPDQAYWRDYVESSRRPRRAGAVAAEHAESLRRLVASPPIVAPEYESGDAYVRRVGTELFICPWQTRLRSLLAFEDFYVSTAAKLRTAFMPESVAESTEEALERRRERGEPMQPQILTSSWTVPLPWFAAFDAEERCLVLNTTTETVNWEEAVSSTQSTPGEPELVDLGRHPDATPIPKRALLYVTEVERARERLERTISVLRATMDESAALVATERLDDWLAGVGAHPRGLLELDYGGLVHLLSNDELREDQSVAEVKAAVSGLESGEREVTLAMYRRLNARWKAVQELEHAN</sequence>